<dbReference type="PRINTS" id="PR00344">
    <property type="entry name" value="BCTRLSENSOR"/>
</dbReference>
<dbReference type="SMART" id="SM00091">
    <property type="entry name" value="PAS"/>
    <property type="match status" value="3"/>
</dbReference>
<dbReference type="SMART" id="SM00387">
    <property type="entry name" value="HATPase_c"/>
    <property type="match status" value="1"/>
</dbReference>
<dbReference type="PROSITE" id="PS51257">
    <property type="entry name" value="PROKAR_LIPOPROTEIN"/>
    <property type="match status" value="1"/>
</dbReference>
<dbReference type="CDD" id="cd00130">
    <property type="entry name" value="PAS"/>
    <property type="match status" value="2"/>
</dbReference>
<dbReference type="SMART" id="SM00388">
    <property type="entry name" value="HisKA"/>
    <property type="match status" value="1"/>
</dbReference>
<feature type="transmembrane region" description="Helical" evidence="7">
    <location>
        <begin position="34"/>
        <end position="51"/>
    </location>
</feature>
<dbReference type="EMBL" id="MT631550">
    <property type="protein sequence ID" value="QNO53774.1"/>
    <property type="molecule type" value="Genomic_DNA"/>
</dbReference>
<keyword evidence="4 11" id="KW-0808">Transferase</keyword>
<feature type="domain" description="Histidine kinase" evidence="8">
    <location>
        <begin position="491"/>
        <end position="707"/>
    </location>
</feature>
<dbReference type="Pfam" id="PF08448">
    <property type="entry name" value="PAS_4"/>
    <property type="match status" value="1"/>
</dbReference>
<dbReference type="Gene3D" id="3.30.450.20">
    <property type="entry name" value="PAS domain"/>
    <property type="match status" value="3"/>
</dbReference>
<dbReference type="SUPFAM" id="SSF55874">
    <property type="entry name" value="ATPase domain of HSP90 chaperone/DNA topoisomerase II/histidine kinase"/>
    <property type="match status" value="1"/>
</dbReference>
<dbReference type="InterPro" id="IPR013655">
    <property type="entry name" value="PAS_fold_3"/>
</dbReference>
<dbReference type="GO" id="GO:0000155">
    <property type="term" value="F:phosphorelay sensor kinase activity"/>
    <property type="evidence" value="ECO:0007669"/>
    <property type="project" value="InterPro"/>
</dbReference>
<dbReference type="InterPro" id="IPR004358">
    <property type="entry name" value="Sig_transdc_His_kin-like_C"/>
</dbReference>
<evidence type="ECO:0000313" key="11">
    <source>
        <dbReference type="EMBL" id="QNO53774.1"/>
    </source>
</evidence>
<dbReference type="InterPro" id="IPR036097">
    <property type="entry name" value="HisK_dim/P_sf"/>
</dbReference>
<dbReference type="InterPro" id="IPR036890">
    <property type="entry name" value="HATPase_C_sf"/>
</dbReference>
<sequence length="707" mass="80821">MIKGFNYRFFILLSTVLACTIVAFFVGFIKNETIVYTHFFYAPILLAGVWYRKKAVYIALFLSFVYILVTYPLAHLSIDVFARSAIFVAVAYVIGLVSEKRAKGEEKLKETKDYLDNIITSSVDAIAVVDMDGIVRSWNKAAEDYMGYTAAEVIGTSNKKFFADPEEGEKIMRIVQREGGLKNYRTTVLNKDKKPVHASMSAALLRDKNGVPIGTVRVSRDITKEVELEEKIKEERDNLNLILESMDDGVYIVSKHYKVEFMNKVLIDTLGYHVGDICHKVFHNRDDPCPQCKNTEVMKGKTVRWEWDSCRNNKTYDLFETPLKNIKGTISKLTIFRDISERKRMEDELRNAEERYRVIFEHALTALCVIEHGEVVSLANKEFETLSGYSREEIEGKKWIDFIADEDMDRVQNYCEERRKGEAPACCEFKFVSSNGEIKQVNAWIEPIPGANRCIASLLDITELKRKEDELRETCEKLTELDKMKREFLNVAYHEMRSPLAPIVGYASMLERCELSGKGKKYLYIIEQSARELEKMINRMLELARIDSKKIELSLEGVYIPEVVAEVVKGIEPEAKGKKQVISTVVPEVKIQADKQKVGAILYNLISNAIKYTEKGGKIDIMVEDRERDGDIRVCIADTGIGIPEEHLPKIFERFYMVDTSLTRKSGSLGLGLSIVKEYVKLHGGQVWATSEFGKGSKFFFIMPKRQ</sequence>
<keyword evidence="7" id="KW-1133">Transmembrane helix</keyword>
<feature type="coiled-coil region" evidence="6">
    <location>
        <begin position="335"/>
        <end position="362"/>
    </location>
</feature>
<feature type="domain" description="PAS" evidence="9">
    <location>
        <begin position="111"/>
        <end position="177"/>
    </location>
</feature>
<dbReference type="Pfam" id="PF08447">
    <property type="entry name" value="PAS_3"/>
    <property type="match status" value="1"/>
</dbReference>
<dbReference type="Pfam" id="PF00512">
    <property type="entry name" value="HisKA"/>
    <property type="match status" value="1"/>
</dbReference>
<dbReference type="InterPro" id="IPR000014">
    <property type="entry name" value="PAS"/>
</dbReference>
<protein>
    <recommendedName>
        <fullName evidence="2">histidine kinase</fullName>
        <ecNumber evidence="2">2.7.13.3</ecNumber>
    </recommendedName>
</protein>
<dbReference type="PANTHER" id="PTHR43304:SF1">
    <property type="entry name" value="PAC DOMAIN-CONTAINING PROTEIN"/>
    <property type="match status" value="1"/>
</dbReference>
<dbReference type="PANTHER" id="PTHR43304">
    <property type="entry name" value="PHYTOCHROME-LIKE PROTEIN CPH1"/>
    <property type="match status" value="1"/>
</dbReference>
<dbReference type="Pfam" id="PF02518">
    <property type="entry name" value="HATPase_c"/>
    <property type="match status" value="1"/>
</dbReference>
<keyword evidence="7" id="KW-0812">Transmembrane</keyword>
<dbReference type="PROSITE" id="PS50109">
    <property type="entry name" value="HIS_KIN"/>
    <property type="match status" value="1"/>
</dbReference>
<gene>
    <name evidence="11" type="primary">sasA</name>
    <name evidence="11" type="ORF">JMICBFOL_00023</name>
</gene>
<feature type="transmembrane region" description="Helical" evidence="7">
    <location>
        <begin position="7"/>
        <end position="28"/>
    </location>
</feature>
<dbReference type="InterPro" id="IPR003661">
    <property type="entry name" value="HisK_dim/P_dom"/>
</dbReference>
<dbReference type="Gene3D" id="1.10.287.130">
    <property type="match status" value="1"/>
</dbReference>
<keyword evidence="3" id="KW-0597">Phosphoprotein</keyword>
<dbReference type="PROSITE" id="PS50113">
    <property type="entry name" value="PAC"/>
    <property type="match status" value="1"/>
</dbReference>
<evidence type="ECO:0000256" key="7">
    <source>
        <dbReference type="SAM" id="Phobius"/>
    </source>
</evidence>
<dbReference type="InterPro" id="IPR013656">
    <property type="entry name" value="PAS_4"/>
</dbReference>
<dbReference type="CDD" id="cd16922">
    <property type="entry name" value="HATPase_EvgS-ArcB-TorS-like"/>
    <property type="match status" value="1"/>
</dbReference>
<dbReference type="SUPFAM" id="SSF47384">
    <property type="entry name" value="Homodimeric domain of signal transducing histidine kinase"/>
    <property type="match status" value="1"/>
</dbReference>
<keyword evidence="5 11" id="KW-0418">Kinase</keyword>
<keyword evidence="7" id="KW-0472">Membrane</keyword>
<evidence type="ECO:0000259" key="10">
    <source>
        <dbReference type="PROSITE" id="PS50113"/>
    </source>
</evidence>
<proteinExistence type="predicted"/>
<dbReference type="InterPro" id="IPR005467">
    <property type="entry name" value="His_kinase_dom"/>
</dbReference>
<evidence type="ECO:0000259" key="9">
    <source>
        <dbReference type="PROSITE" id="PS50112"/>
    </source>
</evidence>
<comment type="catalytic activity">
    <reaction evidence="1">
        <text>ATP + protein L-histidine = ADP + protein N-phospho-L-histidine.</text>
        <dbReference type="EC" id="2.7.13.3"/>
    </reaction>
</comment>
<feature type="domain" description="PAC" evidence="10">
    <location>
        <begin position="182"/>
        <end position="234"/>
    </location>
</feature>
<dbReference type="AlphaFoldDB" id="A0A7G9Z0J0"/>
<evidence type="ECO:0000256" key="3">
    <source>
        <dbReference type="ARBA" id="ARBA00022553"/>
    </source>
</evidence>
<dbReference type="NCBIfam" id="TIGR00229">
    <property type="entry name" value="sensory_box"/>
    <property type="match status" value="2"/>
</dbReference>
<dbReference type="Gene3D" id="3.30.565.10">
    <property type="entry name" value="Histidine kinase-like ATPase, C-terminal domain"/>
    <property type="match status" value="1"/>
</dbReference>
<dbReference type="EC" id="2.7.13.3" evidence="2"/>
<dbReference type="SUPFAM" id="SSF55785">
    <property type="entry name" value="PYP-like sensor domain (PAS domain)"/>
    <property type="match status" value="3"/>
</dbReference>
<evidence type="ECO:0000256" key="1">
    <source>
        <dbReference type="ARBA" id="ARBA00000085"/>
    </source>
</evidence>
<evidence type="ECO:0000256" key="5">
    <source>
        <dbReference type="ARBA" id="ARBA00022777"/>
    </source>
</evidence>
<accession>A0A7G9Z0J0</accession>
<dbReference type="InterPro" id="IPR003594">
    <property type="entry name" value="HATPase_dom"/>
</dbReference>
<dbReference type="FunFam" id="3.30.565.10:FF:000006">
    <property type="entry name" value="Sensor histidine kinase WalK"/>
    <property type="match status" value="1"/>
</dbReference>
<feature type="transmembrane region" description="Helical" evidence="7">
    <location>
        <begin position="56"/>
        <end position="74"/>
    </location>
</feature>
<organism evidence="11">
    <name type="scientific">Candidatus Methanophagaceae archaeon ANME-1 ERB6</name>
    <dbReference type="NCBI Taxonomy" id="2759912"/>
    <lineage>
        <taxon>Archaea</taxon>
        <taxon>Methanobacteriati</taxon>
        <taxon>Methanobacteriota</taxon>
        <taxon>Stenosarchaea group</taxon>
        <taxon>Methanomicrobia</taxon>
        <taxon>Candidatus Methanophagales</taxon>
        <taxon>Candidatus Methanophagaceae</taxon>
    </lineage>
</organism>
<name>A0A7G9Z0J0_9EURY</name>
<dbReference type="PROSITE" id="PS50112">
    <property type="entry name" value="PAS"/>
    <property type="match status" value="2"/>
</dbReference>
<evidence type="ECO:0000256" key="4">
    <source>
        <dbReference type="ARBA" id="ARBA00022679"/>
    </source>
</evidence>
<dbReference type="Pfam" id="PF13188">
    <property type="entry name" value="PAS_8"/>
    <property type="match status" value="1"/>
</dbReference>
<feature type="domain" description="PAS" evidence="9">
    <location>
        <begin position="352"/>
        <end position="422"/>
    </location>
</feature>
<dbReference type="InterPro" id="IPR035965">
    <property type="entry name" value="PAS-like_dom_sf"/>
</dbReference>
<evidence type="ECO:0000256" key="6">
    <source>
        <dbReference type="SAM" id="Coils"/>
    </source>
</evidence>
<dbReference type="InterPro" id="IPR000700">
    <property type="entry name" value="PAS-assoc_C"/>
</dbReference>
<evidence type="ECO:0000259" key="8">
    <source>
        <dbReference type="PROSITE" id="PS50109"/>
    </source>
</evidence>
<evidence type="ECO:0000256" key="2">
    <source>
        <dbReference type="ARBA" id="ARBA00012438"/>
    </source>
</evidence>
<dbReference type="CDD" id="cd00082">
    <property type="entry name" value="HisKA"/>
    <property type="match status" value="1"/>
</dbReference>
<reference evidence="11" key="1">
    <citation type="submission" date="2020-06" db="EMBL/GenBank/DDBJ databases">
        <title>Unique genomic features of the anaerobic methanotrophic archaea.</title>
        <authorList>
            <person name="Chadwick G.L."/>
            <person name="Skennerton C.T."/>
            <person name="Laso-Perez R."/>
            <person name="Leu A.O."/>
            <person name="Speth D.R."/>
            <person name="Yu H."/>
            <person name="Morgan-Lang C."/>
            <person name="Hatzenpichler R."/>
            <person name="Goudeau D."/>
            <person name="Malmstrom R."/>
            <person name="Brazelton W.J."/>
            <person name="Woyke T."/>
            <person name="Hallam S.J."/>
            <person name="Tyson G.W."/>
            <person name="Wegener G."/>
            <person name="Boetius A."/>
            <person name="Orphan V."/>
        </authorList>
    </citation>
    <scope>NUCLEOTIDE SEQUENCE</scope>
</reference>
<keyword evidence="6" id="KW-0175">Coiled coil</keyword>
<dbReference type="InterPro" id="IPR052162">
    <property type="entry name" value="Sensor_kinase/Photoreceptor"/>
</dbReference>